<organism evidence="1">
    <name type="scientific">Siphoviridae sp. ctTic26</name>
    <dbReference type="NCBI Taxonomy" id="2823583"/>
    <lineage>
        <taxon>Viruses</taxon>
        <taxon>Duplodnaviria</taxon>
        <taxon>Heunggongvirae</taxon>
        <taxon>Uroviricota</taxon>
        <taxon>Caudoviricetes</taxon>
    </lineage>
</organism>
<evidence type="ECO:0000313" key="1">
    <source>
        <dbReference type="EMBL" id="DAD68431.1"/>
    </source>
</evidence>
<proteinExistence type="predicted"/>
<dbReference type="EMBL" id="BK014701">
    <property type="protein sequence ID" value="DAD68431.1"/>
    <property type="molecule type" value="Genomic_DNA"/>
</dbReference>
<protein>
    <submittedName>
        <fullName evidence="1">Uncharacterized protein</fullName>
    </submittedName>
</protein>
<reference evidence="1" key="1">
    <citation type="journal article" date="2021" name="Proc. Natl. Acad. Sci. U.S.A.">
        <title>A Catalog of Tens of Thousands of Viruses from Human Metagenomes Reveals Hidden Associations with Chronic Diseases.</title>
        <authorList>
            <person name="Tisza M.J."/>
            <person name="Buck C.B."/>
        </authorList>
    </citation>
    <scope>NUCLEOTIDE SEQUENCE</scope>
    <source>
        <strain evidence="1">CtTic26</strain>
    </source>
</reference>
<accession>A0A8S5LES4</accession>
<sequence>MSKKLNDTLMYLNSDYSIKTIDMEPCIYRKISDRYDIEVSGLDNSSKRFSADVYVWDISNGDGIGATTVENIHDIKSADELKSVLDSLFVKYYSMK</sequence>
<name>A0A8S5LES4_9CAUD</name>